<reference evidence="1" key="2">
    <citation type="submission" date="2022-01" db="EMBL/GenBank/DDBJ databases">
        <authorList>
            <person name="Yamashiro T."/>
            <person name="Shiraishi A."/>
            <person name="Satake H."/>
            <person name="Nakayama K."/>
        </authorList>
    </citation>
    <scope>NUCLEOTIDE SEQUENCE</scope>
</reference>
<dbReference type="Proteomes" id="UP001151760">
    <property type="component" value="Unassembled WGS sequence"/>
</dbReference>
<keyword evidence="2" id="KW-1185">Reference proteome</keyword>
<proteinExistence type="predicted"/>
<accession>A0ABQ5AJV5</accession>
<sequence>MGHPTEENLGRDMNKLKENVHAIQLGCQICGGAHLDKGCPLNGEVKSVEEVKYGEFGRPFPNNNRHDGSKHCGGRGGGVGSNSGVGEGKEEFIGGIGGGSFAKRSMVAKDGLEGDGFVVDGGRSPLAPQVQDGEDDSIVKKGKERAKNGALVIEADLSGRKMFCLLILVKIND</sequence>
<reference evidence="1" key="1">
    <citation type="journal article" date="2022" name="Int. J. Mol. Sci.">
        <title>Draft Genome of Tanacetum Coccineum: Genomic Comparison of Closely Related Tanacetum-Family Plants.</title>
        <authorList>
            <person name="Yamashiro T."/>
            <person name="Shiraishi A."/>
            <person name="Nakayama K."/>
            <person name="Satake H."/>
        </authorList>
    </citation>
    <scope>NUCLEOTIDE SEQUENCE</scope>
</reference>
<name>A0ABQ5AJV5_9ASTR</name>
<evidence type="ECO:0000313" key="2">
    <source>
        <dbReference type="Proteomes" id="UP001151760"/>
    </source>
</evidence>
<organism evidence="1 2">
    <name type="scientific">Tanacetum coccineum</name>
    <dbReference type="NCBI Taxonomy" id="301880"/>
    <lineage>
        <taxon>Eukaryota</taxon>
        <taxon>Viridiplantae</taxon>
        <taxon>Streptophyta</taxon>
        <taxon>Embryophyta</taxon>
        <taxon>Tracheophyta</taxon>
        <taxon>Spermatophyta</taxon>
        <taxon>Magnoliopsida</taxon>
        <taxon>eudicotyledons</taxon>
        <taxon>Gunneridae</taxon>
        <taxon>Pentapetalae</taxon>
        <taxon>asterids</taxon>
        <taxon>campanulids</taxon>
        <taxon>Asterales</taxon>
        <taxon>Asteraceae</taxon>
        <taxon>Asteroideae</taxon>
        <taxon>Anthemideae</taxon>
        <taxon>Anthemidinae</taxon>
        <taxon>Tanacetum</taxon>
    </lineage>
</organism>
<evidence type="ECO:0000313" key="1">
    <source>
        <dbReference type="EMBL" id="GJT01239.1"/>
    </source>
</evidence>
<dbReference type="EMBL" id="BQNB010012256">
    <property type="protein sequence ID" value="GJT01239.1"/>
    <property type="molecule type" value="Genomic_DNA"/>
</dbReference>
<gene>
    <name evidence="1" type="ORF">Tco_0822408</name>
</gene>
<comment type="caution">
    <text evidence="1">The sequence shown here is derived from an EMBL/GenBank/DDBJ whole genome shotgun (WGS) entry which is preliminary data.</text>
</comment>
<protein>
    <submittedName>
        <fullName evidence="1">Uncharacterized protein</fullName>
    </submittedName>
</protein>